<dbReference type="FunFam" id="1.10.10.350:FF:000002">
    <property type="entry name" value="Glutamate--tRNA ligase"/>
    <property type="match status" value="1"/>
</dbReference>
<evidence type="ECO:0000313" key="15">
    <source>
        <dbReference type="Proteomes" id="UP000005707"/>
    </source>
</evidence>
<protein>
    <recommendedName>
        <fullName evidence="11">Glutamate--tRNA ligase</fullName>
        <ecNumber evidence="11">6.1.1.17</ecNumber>
    </recommendedName>
    <alternativeName>
        <fullName evidence="11">Glutamyl-tRNA synthetase</fullName>
        <shortName evidence="11">GluRS</shortName>
    </alternativeName>
</protein>
<dbReference type="OrthoDB" id="9807503at2"/>
<dbReference type="InterPro" id="IPR000924">
    <property type="entry name" value="Glu/Gln-tRNA-synth"/>
</dbReference>
<keyword evidence="5 11" id="KW-0436">Ligase</keyword>
<proteinExistence type="inferred from homology"/>
<comment type="catalytic activity">
    <reaction evidence="10 11">
        <text>tRNA(Glu) + L-glutamate + ATP = L-glutamyl-tRNA(Glu) + AMP + diphosphate</text>
        <dbReference type="Rhea" id="RHEA:23540"/>
        <dbReference type="Rhea" id="RHEA-COMP:9663"/>
        <dbReference type="Rhea" id="RHEA-COMP:9680"/>
        <dbReference type="ChEBI" id="CHEBI:29985"/>
        <dbReference type="ChEBI" id="CHEBI:30616"/>
        <dbReference type="ChEBI" id="CHEBI:33019"/>
        <dbReference type="ChEBI" id="CHEBI:78442"/>
        <dbReference type="ChEBI" id="CHEBI:78520"/>
        <dbReference type="ChEBI" id="CHEBI:456215"/>
        <dbReference type="EC" id="6.1.1.17"/>
    </reaction>
</comment>
<dbReference type="InterPro" id="IPR008925">
    <property type="entry name" value="aa_tRNA-synth_I_cd-bd_sf"/>
</dbReference>
<dbReference type="CDD" id="cd00808">
    <property type="entry name" value="GluRS_core"/>
    <property type="match status" value="1"/>
</dbReference>
<keyword evidence="9 11" id="KW-0030">Aminoacyl-tRNA synthetase</keyword>
<dbReference type="InterPro" id="IPR020058">
    <property type="entry name" value="Glu/Gln-tRNA-synth_Ib_cat-dom"/>
</dbReference>
<feature type="short sequence motif" description="'HIGH' region" evidence="11">
    <location>
        <begin position="9"/>
        <end position="19"/>
    </location>
</feature>
<dbReference type="RefSeq" id="WP_008825015.1">
    <property type="nucleotide sequence ID" value="NZ_AFNU02000004.1"/>
</dbReference>
<keyword evidence="4 11" id="KW-0963">Cytoplasm</keyword>
<feature type="binding site" evidence="11">
    <location>
        <position position="253"/>
    </location>
    <ligand>
        <name>ATP</name>
        <dbReference type="ChEBI" id="CHEBI:30616"/>
    </ligand>
</feature>
<evidence type="ECO:0000256" key="8">
    <source>
        <dbReference type="ARBA" id="ARBA00022917"/>
    </source>
</evidence>
<evidence type="ECO:0000256" key="11">
    <source>
        <dbReference type="HAMAP-Rule" id="MF_00022"/>
    </source>
</evidence>
<comment type="function">
    <text evidence="11">Catalyzes the attachment of glutamate to tRNA(Glu) in a two-step reaction: glutamate is first activated by ATP to form Glu-AMP and then transferred to the acceptor end of tRNA(Glu).</text>
</comment>
<sequence>MSVRVRYAPSPTGHLHIGNARTALFNYLFAKKHGGSFIVRVEDTDIGRNVEGGEESQLNYLKWLGIEWDESTDKDGGFGPYRQLERLDIYKKYADLLLEKGLAYKCYCTEEELEQEREELIKSGSDKYHYSRRCFHANEDEKKELEARGEYTIRFKVPENEVYTFTDMVKGEVSFSSEDIGDWVIVKKNGIPTYNFAVVIDDQLMEITHVMRGEEHITNTPKQMGIYHAFGWDAPTFGHMTLIVNENGKKLSKRDESYIQFIEQYAKLGYLPEALFNFISLLGWSPEGEEEILSHEQLINQFDENRLSKSPAKFDKDKLAFINNRYIKALSTEEMIELSMPHLVEARITDERNPEWIKKLVELFHDRMSYGKEIVELYDEFFAEDFVVSETGQDFLKQDGVKETLEYFKDQVTEIATFDESTIKQLIKQVGKDIKVKGKMLFMPVRIATTGKMHGPDLPKSIELLGKLTIIERLNQVIKTL</sequence>
<comment type="cofactor">
    <cofactor evidence="11">
        <name>Zn(2+)</name>
        <dbReference type="ChEBI" id="CHEBI:29105"/>
    </cofactor>
    <text evidence="11">Binds 1 zinc ion per subunit.</text>
</comment>
<evidence type="ECO:0000313" key="14">
    <source>
        <dbReference type="EMBL" id="ERJ12408.1"/>
    </source>
</evidence>
<dbReference type="Proteomes" id="UP000005707">
    <property type="component" value="Unassembled WGS sequence"/>
</dbReference>
<dbReference type="SUPFAM" id="SSF52374">
    <property type="entry name" value="Nucleotidylyl transferase"/>
    <property type="match status" value="1"/>
</dbReference>
<dbReference type="NCBIfam" id="TIGR00464">
    <property type="entry name" value="gltX_bact"/>
    <property type="match status" value="1"/>
</dbReference>
<keyword evidence="8 11" id="KW-0648">Protein biosynthesis</keyword>
<evidence type="ECO:0000259" key="13">
    <source>
        <dbReference type="Pfam" id="PF19269"/>
    </source>
</evidence>
<dbReference type="FunCoup" id="U2EBE4">
    <property type="interactions" value="434"/>
</dbReference>
<evidence type="ECO:0000256" key="5">
    <source>
        <dbReference type="ARBA" id="ARBA00022598"/>
    </source>
</evidence>
<dbReference type="InterPro" id="IPR033910">
    <property type="entry name" value="GluRS_core"/>
</dbReference>
<dbReference type="GO" id="GO:0005829">
    <property type="term" value="C:cytosol"/>
    <property type="evidence" value="ECO:0007669"/>
    <property type="project" value="TreeGrafter"/>
</dbReference>
<dbReference type="InterPro" id="IPR001412">
    <property type="entry name" value="aa-tRNA-synth_I_CS"/>
</dbReference>
<dbReference type="PANTHER" id="PTHR43311">
    <property type="entry name" value="GLUTAMATE--TRNA LIGASE"/>
    <property type="match status" value="1"/>
</dbReference>
<dbReference type="EC" id="6.1.1.17" evidence="11"/>
<dbReference type="STRING" id="1033810.HLPCO_001394"/>
<evidence type="ECO:0000256" key="3">
    <source>
        <dbReference type="ARBA" id="ARBA00011245"/>
    </source>
</evidence>
<dbReference type="Gene3D" id="3.40.50.620">
    <property type="entry name" value="HUPs"/>
    <property type="match status" value="1"/>
</dbReference>
<dbReference type="PROSITE" id="PS00178">
    <property type="entry name" value="AA_TRNA_LIGASE_I"/>
    <property type="match status" value="1"/>
</dbReference>
<accession>U2EBE4</accession>
<evidence type="ECO:0000256" key="7">
    <source>
        <dbReference type="ARBA" id="ARBA00022840"/>
    </source>
</evidence>
<evidence type="ECO:0000256" key="1">
    <source>
        <dbReference type="ARBA" id="ARBA00004496"/>
    </source>
</evidence>
<dbReference type="GO" id="GO:0008270">
    <property type="term" value="F:zinc ion binding"/>
    <property type="evidence" value="ECO:0007669"/>
    <property type="project" value="UniProtKB-UniRule"/>
</dbReference>
<dbReference type="PRINTS" id="PR00987">
    <property type="entry name" value="TRNASYNTHGLU"/>
</dbReference>
<organism evidence="14 15">
    <name type="scientific">Haloplasma contractile SSD-17B</name>
    <dbReference type="NCBI Taxonomy" id="1033810"/>
    <lineage>
        <taxon>Bacteria</taxon>
        <taxon>Bacillati</taxon>
        <taxon>Mycoplasmatota</taxon>
        <taxon>Mollicutes</taxon>
        <taxon>Haloplasmatales</taxon>
        <taxon>Haloplasmataceae</taxon>
        <taxon>Haloplasma</taxon>
    </lineage>
</organism>
<dbReference type="PANTHER" id="PTHR43311:SF2">
    <property type="entry name" value="GLUTAMATE--TRNA LIGASE, MITOCHONDRIAL-RELATED"/>
    <property type="match status" value="1"/>
</dbReference>
<evidence type="ECO:0000256" key="9">
    <source>
        <dbReference type="ARBA" id="ARBA00023146"/>
    </source>
</evidence>
<dbReference type="InterPro" id="IPR004527">
    <property type="entry name" value="Glu-tRNA-ligase_bac/mito"/>
</dbReference>
<dbReference type="InterPro" id="IPR049940">
    <property type="entry name" value="GluQ/Sye"/>
</dbReference>
<dbReference type="InParanoid" id="U2EBE4"/>
<comment type="caution">
    <text evidence="14">The sequence shown here is derived from an EMBL/GenBank/DDBJ whole genome shotgun (WGS) entry which is preliminary data.</text>
</comment>
<name>U2EBE4_9MOLU</name>
<keyword evidence="15" id="KW-1185">Reference proteome</keyword>
<dbReference type="GO" id="GO:0004818">
    <property type="term" value="F:glutamate-tRNA ligase activity"/>
    <property type="evidence" value="ECO:0007669"/>
    <property type="project" value="UniProtKB-UniRule"/>
</dbReference>
<dbReference type="InterPro" id="IPR045462">
    <property type="entry name" value="aa-tRNA-synth_I_cd-bd"/>
</dbReference>
<dbReference type="InterPro" id="IPR020751">
    <property type="entry name" value="aa-tRNA-synth_I_codon-bd_sub2"/>
</dbReference>
<dbReference type="SUPFAM" id="SSF48163">
    <property type="entry name" value="An anticodon-binding domain of class I aminoacyl-tRNA synthetases"/>
    <property type="match status" value="1"/>
</dbReference>
<evidence type="ECO:0000256" key="6">
    <source>
        <dbReference type="ARBA" id="ARBA00022741"/>
    </source>
</evidence>
<dbReference type="Pfam" id="PF19269">
    <property type="entry name" value="Anticodon_2"/>
    <property type="match status" value="1"/>
</dbReference>
<dbReference type="EMBL" id="AFNU02000004">
    <property type="protein sequence ID" value="ERJ12408.1"/>
    <property type="molecule type" value="Genomic_DNA"/>
</dbReference>
<dbReference type="eggNOG" id="COG0008">
    <property type="taxonomic scope" value="Bacteria"/>
</dbReference>
<comment type="subcellular location">
    <subcellularLocation>
        <location evidence="1 11">Cytoplasm</location>
    </subcellularLocation>
</comment>
<keyword evidence="6 11" id="KW-0547">Nucleotide-binding</keyword>
<dbReference type="Pfam" id="PF00749">
    <property type="entry name" value="tRNA-synt_1c"/>
    <property type="match status" value="1"/>
</dbReference>
<comment type="similarity">
    <text evidence="2 11">Belongs to the class-I aminoacyl-tRNA synthetase family. Glutamate--tRNA ligase type 1 subfamily.</text>
</comment>
<reference evidence="14 15" key="2">
    <citation type="journal article" date="2013" name="PLoS ONE">
        <title>INDIGO - INtegrated Data Warehouse of MIcrobial GenOmes with Examples from the Red Sea Extremophiles.</title>
        <authorList>
            <person name="Alam I."/>
            <person name="Antunes A."/>
            <person name="Kamau A.A."/>
            <person name="Ba Alawi W."/>
            <person name="Kalkatawi M."/>
            <person name="Stingl U."/>
            <person name="Bajic V.B."/>
        </authorList>
    </citation>
    <scope>NUCLEOTIDE SEQUENCE [LARGE SCALE GENOMIC DNA]</scope>
    <source>
        <strain evidence="14 15">SSD-17B</strain>
    </source>
</reference>
<dbReference type="GO" id="GO:0005524">
    <property type="term" value="F:ATP binding"/>
    <property type="evidence" value="ECO:0007669"/>
    <property type="project" value="UniProtKB-UniRule"/>
</dbReference>
<dbReference type="HAMAP" id="MF_00022">
    <property type="entry name" value="Glu_tRNA_synth_type1"/>
    <property type="match status" value="1"/>
</dbReference>
<feature type="domain" description="Glutamyl/glutaminyl-tRNA synthetase class Ib catalytic" evidence="12">
    <location>
        <begin position="3"/>
        <end position="320"/>
    </location>
</feature>
<comment type="subunit">
    <text evidence="3 11">Monomer.</text>
</comment>
<evidence type="ECO:0000259" key="12">
    <source>
        <dbReference type="Pfam" id="PF00749"/>
    </source>
</evidence>
<gene>
    <name evidence="11 14" type="primary">gltX</name>
    <name evidence="14" type="ORF">HLPCO_001394</name>
</gene>
<evidence type="ECO:0000256" key="2">
    <source>
        <dbReference type="ARBA" id="ARBA00007894"/>
    </source>
</evidence>
<evidence type="ECO:0000256" key="4">
    <source>
        <dbReference type="ARBA" id="ARBA00022490"/>
    </source>
</evidence>
<dbReference type="AlphaFoldDB" id="U2EBE4"/>
<dbReference type="GO" id="GO:0006424">
    <property type="term" value="P:glutamyl-tRNA aminoacylation"/>
    <property type="evidence" value="ECO:0007669"/>
    <property type="project" value="UniProtKB-UniRule"/>
</dbReference>
<keyword evidence="7 11" id="KW-0067">ATP-binding</keyword>
<feature type="domain" description="Aminoacyl-tRNA synthetase class I anticodon-binding" evidence="13">
    <location>
        <begin position="335"/>
        <end position="478"/>
    </location>
</feature>
<feature type="binding site" evidence="11">
    <location>
        <position position="134"/>
    </location>
    <ligand>
        <name>Zn(2+)</name>
        <dbReference type="ChEBI" id="CHEBI:29105"/>
    </ligand>
</feature>
<dbReference type="InterPro" id="IPR014729">
    <property type="entry name" value="Rossmann-like_a/b/a_fold"/>
</dbReference>
<feature type="short sequence motif" description="'KMSKS' region" evidence="11">
    <location>
        <begin position="250"/>
        <end position="254"/>
    </location>
</feature>
<feature type="binding site" evidence="11">
    <location>
        <position position="108"/>
    </location>
    <ligand>
        <name>Zn(2+)</name>
        <dbReference type="ChEBI" id="CHEBI:29105"/>
    </ligand>
</feature>
<keyword evidence="11" id="KW-0479">Metal-binding</keyword>
<reference evidence="14 15" key="1">
    <citation type="journal article" date="2011" name="J. Bacteriol.">
        <title>Genome sequence of Haloplasma contractile, an unusual contractile bacterium from a deep-sea anoxic brine lake.</title>
        <authorList>
            <person name="Antunes A."/>
            <person name="Alam I."/>
            <person name="El Dorry H."/>
            <person name="Siam R."/>
            <person name="Robertson A."/>
            <person name="Bajic V.B."/>
            <person name="Stingl U."/>
        </authorList>
    </citation>
    <scope>NUCLEOTIDE SEQUENCE [LARGE SCALE GENOMIC DNA]</scope>
    <source>
        <strain evidence="14 15">SSD-17B</strain>
    </source>
</reference>
<feature type="binding site" evidence="11">
    <location>
        <position position="136"/>
    </location>
    <ligand>
        <name>Zn(2+)</name>
        <dbReference type="ChEBI" id="CHEBI:29105"/>
    </ligand>
</feature>
<dbReference type="Gene3D" id="1.10.10.350">
    <property type="match status" value="1"/>
</dbReference>
<dbReference type="GO" id="GO:0000049">
    <property type="term" value="F:tRNA binding"/>
    <property type="evidence" value="ECO:0007669"/>
    <property type="project" value="InterPro"/>
</dbReference>
<keyword evidence="11" id="KW-0862">Zinc</keyword>
<feature type="binding site" evidence="11">
    <location>
        <position position="106"/>
    </location>
    <ligand>
        <name>Zn(2+)</name>
        <dbReference type="ChEBI" id="CHEBI:29105"/>
    </ligand>
</feature>
<dbReference type="FunFam" id="3.40.50.620:FF:000007">
    <property type="entry name" value="Glutamate--tRNA ligase"/>
    <property type="match status" value="1"/>
</dbReference>
<evidence type="ECO:0000256" key="10">
    <source>
        <dbReference type="ARBA" id="ARBA00048351"/>
    </source>
</evidence>